<dbReference type="InterPro" id="IPR000683">
    <property type="entry name" value="Gfo/Idh/MocA-like_OxRdtase_N"/>
</dbReference>
<reference evidence="4" key="1">
    <citation type="submission" date="2017-06" db="EMBL/GenBank/DDBJ databases">
        <authorList>
            <person name="Varghese N."/>
            <person name="Submissions S."/>
        </authorList>
    </citation>
    <scope>NUCLEOTIDE SEQUENCE [LARGE SCALE GENOMIC DNA]</scope>
    <source>
        <strain evidence="4">DSM 19316</strain>
    </source>
</reference>
<organism evidence="3 4">
    <name type="scientific">Halorubrum ezzemoulense</name>
    <name type="common">Halorubrum chaoviator</name>
    <dbReference type="NCBI Taxonomy" id="337243"/>
    <lineage>
        <taxon>Archaea</taxon>
        <taxon>Methanobacteriati</taxon>
        <taxon>Methanobacteriota</taxon>
        <taxon>Stenosarchaea group</taxon>
        <taxon>Halobacteria</taxon>
        <taxon>Halobacteriales</taxon>
        <taxon>Haloferacaceae</taxon>
        <taxon>Halorubrum</taxon>
    </lineage>
</organism>
<protein>
    <submittedName>
        <fullName evidence="3">Predicted dehydrogenase</fullName>
    </submittedName>
</protein>
<dbReference type="Proteomes" id="UP000198297">
    <property type="component" value="Unassembled WGS sequence"/>
</dbReference>
<dbReference type="SUPFAM" id="SSF51735">
    <property type="entry name" value="NAD(P)-binding Rossmann-fold domains"/>
    <property type="match status" value="1"/>
</dbReference>
<dbReference type="SUPFAM" id="SSF55347">
    <property type="entry name" value="Glyceraldehyde-3-phosphate dehydrogenase-like, C-terminal domain"/>
    <property type="match status" value="1"/>
</dbReference>
<dbReference type="InterPro" id="IPR036291">
    <property type="entry name" value="NAD(P)-bd_dom_sf"/>
</dbReference>
<dbReference type="GO" id="GO:0000166">
    <property type="term" value="F:nucleotide binding"/>
    <property type="evidence" value="ECO:0007669"/>
    <property type="project" value="InterPro"/>
</dbReference>
<dbReference type="AlphaFoldDB" id="A0A238YHG0"/>
<dbReference type="Pfam" id="PF01408">
    <property type="entry name" value="GFO_IDH_MocA"/>
    <property type="match status" value="1"/>
</dbReference>
<accession>A0A238YHG0</accession>
<evidence type="ECO:0000259" key="2">
    <source>
        <dbReference type="Pfam" id="PF02894"/>
    </source>
</evidence>
<dbReference type="EMBL" id="FZNK01000012">
    <property type="protein sequence ID" value="SNR70151.1"/>
    <property type="molecule type" value="Genomic_DNA"/>
</dbReference>
<feature type="domain" description="Gfo/Idh/MocA-like oxidoreductase C-terminal" evidence="2">
    <location>
        <begin position="161"/>
        <end position="312"/>
    </location>
</feature>
<evidence type="ECO:0000313" key="3">
    <source>
        <dbReference type="EMBL" id="SNR70151.1"/>
    </source>
</evidence>
<name>A0A238YHG0_HALEZ</name>
<dbReference type="Pfam" id="PF02894">
    <property type="entry name" value="GFO_IDH_MocA_C"/>
    <property type="match status" value="1"/>
</dbReference>
<feature type="domain" description="Gfo/Idh/MocA-like oxidoreductase N-terminal" evidence="1">
    <location>
        <begin position="9"/>
        <end position="124"/>
    </location>
</feature>
<dbReference type="InterPro" id="IPR051450">
    <property type="entry name" value="Gfo/Idh/MocA_Oxidoreductases"/>
</dbReference>
<dbReference type="Gene3D" id="3.40.50.720">
    <property type="entry name" value="NAD(P)-binding Rossmann-like Domain"/>
    <property type="match status" value="1"/>
</dbReference>
<dbReference type="PANTHER" id="PTHR43377:SF1">
    <property type="entry name" value="BILIVERDIN REDUCTASE A"/>
    <property type="match status" value="1"/>
</dbReference>
<dbReference type="Gene3D" id="3.30.360.10">
    <property type="entry name" value="Dihydrodipicolinate Reductase, domain 2"/>
    <property type="match status" value="1"/>
</dbReference>
<dbReference type="RefSeq" id="WP_089309084.1">
    <property type="nucleotide sequence ID" value="NZ_FZNK01000012.1"/>
</dbReference>
<evidence type="ECO:0000259" key="1">
    <source>
        <dbReference type="Pfam" id="PF01408"/>
    </source>
</evidence>
<evidence type="ECO:0000313" key="4">
    <source>
        <dbReference type="Proteomes" id="UP000198297"/>
    </source>
</evidence>
<dbReference type="PANTHER" id="PTHR43377">
    <property type="entry name" value="BILIVERDIN REDUCTASE A"/>
    <property type="match status" value="1"/>
</dbReference>
<sequence length="330" mass="36059">MPSTNGTGLKIGVIGVGSMGQHHARIYNQLPTAELVGVFDADTDRAEEIAEKHDTVAMELEKLLEATAAVSVAVPTQFHFETVTQCFEHGVSPLVEKPVVGDVETGEQLRELAQGADVPVQVGHVERFNPAIQVVQDIVEDLNVLAVNAERLGPPPNRTIDDSAVIDLMIHDLDIVLSLVDAEPESVMSAGVRSNRYGTATIDFESETVATLTASRLTQRKVRRLEITAEECVVEVDYIDQTVEIHRQSMPSYVEEDEGVRYRHESIIERPTVPSAEPLKSELEAFLDAVQTGSTPEVSLEDGLRALELARTIEEEALDEPTSKVSTESD</sequence>
<proteinExistence type="predicted"/>
<gene>
    <name evidence="3" type="ORF">SAMN06266787_11223</name>
</gene>
<dbReference type="InterPro" id="IPR004104">
    <property type="entry name" value="Gfo/Idh/MocA-like_OxRdtase_C"/>
</dbReference>